<dbReference type="SUPFAM" id="SSF53098">
    <property type="entry name" value="Ribonuclease H-like"/>
    <property type="match status" value="1"/>
</dbReference>
<dbReference type="Pfam" id="PF00665">
    <property type="entry name" value="rve"/>
    <property type="match status" value="1"/>
</dbReference>
<keyword evidence="2" id="KW-0175">Coiled coil</keyword>
<dbReference type="InterPro" id="IPR036875">
    <property type="entry name" value="Znf_CCHC_sf"/>
</dbReference>
<organism evidence="6 7">
    <name type="scientific">Tanacetum coccineum</name>
    <dbReference type="NCBI Taxonomy" id="301880"/>
    <lineage>
        <taxon>Eukaryota</taxon>
        <taxon>Viridiplantae</taxon>
        <taxon>Streptophyta</taxon>
        <taxon>Embryophyta</taxon>
        <taxon>Tracheophyta</taxon>
        <taxon>Spermatophyta</taxon>
        <taxon>Magnoliopsida</taxon>
        <taxon>eudicotyledons</taxon>
        <taxon>Gunneridae</taxon>
        <taxon>Pentapetalae</taxon>
        <taxon>asterids</taxon>
        <taxon>campanulids</taxon>
        <taxon>Asterales</taxon>
        <taxon>Asteraceae</taxon>
        <taxon>Asteroideae</taxon>
        <taxon>Anthemideae</taxon>
        <taxon>Anthemidinae</taxon>
        <taxon>Tanacetum</taxon>
    </lineage>
</organism>
<comment type="caution">
    <text evidence="6">The sequence shown here is derived from an EMBL/GenBank/DDBJ whole genome shotgun (WGS) entry which is preliminary data.</text>
</comment>
<feature type="compositionally biased region" description="Basic and acidic residues" evidence="3">
    <location>
        <begin position="973"/>
        <end position="986"/>
    </location>
</feature>
<dbReference type="Pfam" id="PF13976">
    <property type="entry name" value="gag_pre-integrs"/>
    <property type="match status" value="1"/>
</dbReference>
<dbReference type="PANTHER" id="PTHR42648">
    <property type="entry name" value="TRANSPOSASE, PUTATIVE-RELATED"/>
    <property type="match status" value="1"/>
</dbReference>
<dbReference type="PROSITE" id="PS50994">
    <property type="entry name" value="INTEGRASE"/>
    <property type="match status" value="1"/>
</dbReference>
<feature type="region of interest" description="Disordered" evidence="3">
    <location>
        <begin position="549"/>
        <end position="574"/>
    </location>
</feature>
<dbReference type="InterPro" id="IPR057670">
    <property type="entry name" value="SH3_retrovirus"/>
</dbReference>
<evidence type="ECO:0000313" key="7">
    <source>
        <dbReference type="Proteomes" id="UP001151760"/>
    </source>
</evidence>
<feature type="compositionally biased region" description="Basic and acidic residues" evidence="3">
    <location>
        <begin position="562"/>
        <end position="574"/>
    </location>
</feature>
<feature type="compositionally biased region" description="Basic and acidic residues" evidence="3">
    <location>
        <begin position="996"/>
        <end position="1018"/>
    </location>
</feature>
<dbReference type="InterPro" id="IPR039537">
    <property type="entry name" value="Retrotran_Ty1/copia-like"/>
</dbReference>
<keyword evidence="7" id="KW-1185">Reference proteome</keyword>
<dbReference type="InterPro" id="IPR001878">
    <property type="entry name" value="Znf_CCHC"/>
</dbReference>
<evidence type="ECO:0000259" key="4">
    <source>
        <dbReference type="PROSITE" id="PS50158"/>
    </source>
</evidence>
<evidence type="ECO:0000256" key="1">
    <source>
        <dbReference type="PROSITE-ProRule" id="PRU00047"/>
    </source>
</evidence>
<evidence type="ECO:0000256" key="2">
    <source>
        <dbReference type="SAM" id="Coils"/>
    </source>
</evidence>
<dbReference type="Proteomes" id="UP001151760">
    <property type="component" value="Unassembled WGS sequence"/>
</dbReference>
<feature type="region of interest" description="Disordered" evidence="3">
    <location>
        <begin position="213"/>
        <end position="244"/>
    </location>
</feature>
<gene>
    <name evidence="6" type="ORF">Tco_0925822</name>
</gene>
<dbReference type="PROSITE" id="PS50158">
    <property type="entry name" value="ZF_CCHC"/>
    <property type="match status" value="1"/>
</dbReference>
<dbReference type="PANTHER" id="PTHR42648:SF32">
    <property type="entry name" value="RIBONUCLEASE H-LIKE DOMAIN, GAG-PRE-INTEGRASE DOMAIN PROTEIN-RELATED"/>
    <property type="match status" value="1"/>
</dbReference>
<reference evidence="6" key="2">
    <citation type="submission" date="2022-01" db="EMBL/GenBank/DDBJ databases">
        <authorList>
            <person name="Yamashiro T."/>
            <person name="Shiraishi A."/>
            <person name="Satake H."/>
            <person name="Nakayama K."/>
        </authorList>
    </citation>
    <scope>NUCLEOTIDE SEQUENCE</scope>
</reference>
<dbReference type="InterPro" id="IPR025724">
    <property type="entry name" value="GAG-pre-integrase_dom"/>
</dbReference>
<feature type="region of interest" description="Disordered" evidence="3">
    <location>
        <begin position="55"/>
        <end position="77"/>
    </location>
</feature>
<dbReference type="SUPFAM" id="SSF57756">
    <property type="entry name" value="Retrovirus zinc finger-like domains"/>
    <property type="match status" value="1"/>
</dbReference>
<dbReference type="Pfam" id="PF00098">
    <property type="entry name" value="zf-CCHC"/>
    <property type="match status" value="1"/>
</dbReference>
<dbReference type="SMART" id="SM00343">
    <property type="entry name" value="ZnF_C2HC"/>
    <property type="match status" value="1"/>
</dbReference>
<feature type="domain" description="CCHC-type" evidence="4">
    <location>
        <begin position="293"/>
        <end position="308"/>
    </location>
</feature>
<keyword evidence="1" id="KW-0862">Zinc</keyword>
<evidence type="ECO:0000256" key="3">
    <source>
        <dbReference type="SAM" id="MobiDB-lite"/>
    </source>
</evidence>
<keyword evidence="1" id="KW-0863">Zinc-finger</keyword>
<dbReference type="InterPro" id="IPR012337">
    <property type="entry name" value="RNaseH-like_sf"/>
</dbReference>
<feature type="coiled-coil region" evidence="2">
    <location>
        <begin position="378"/>
        <end position="417"/>
    </location>
</feature>
<dbReference type="Gene3D" id="4.10.60.10">
    <property type="entry name" value="Zinc finger, CCHC-type"/>
    <property type="match status" value="1"/>
</dbReference>
<accession>A0ABQ5D9Y8</accession>
<feature type="domain" description="Integrase catalytic" evidence="5">
    <location>
        <begin position="663"/>
        <end position="829"/>
    </location>
</feature>
<name>A0ABQ5D9Y8_9ASTR</name>
<feature type="compositionally biased region" description="Polar residues" evidence="3">
    <location>
        <begin position="213"/>
        <end position="226"/>
    </location>
</feature>
<evidence type="ECO:0000313" key="6">
    <source>
        <dbReference type="EMBL" id="GJT35403.1"/>
    </source>
</evidence>
<keyword evidence="1" id="KW-0479">Metal-binding</keyword>
<proteinExistence type="predicted"/>
<dbReference type="Gene3D" id="3.30.420.10">
    <property type="entry name" value="Ribonuclease H-like superfamily/Ribonuclease H"/>
    <property type="match status" value="1"/>
</dbReference>
<evidence type="ECO:0000259" key="5">
    <source>
        <dbReference type="PROSITE" id="PS50994"/>
    </source>
</evidence>
<protein>
    <submittedName>
        <fullName evidence="6">Ribonuclease H-like domain-containing protein</fullName>
    </submittedName>
</protein>
<sequence length="1018" mass="115363">MMAEQDTPSPTITTMKIPIIKKEEYDIWSTRMRQYICHTDHNLWDIIVDGDLQEEAAPTGEQSGPPAPKTAKQLTAKRNHKRVKSILLLAIPDECLLKFHNVLDAKSLWAAIKSTLDKAYDRFQKLISQLELHAAPILKEDINQKFLRSLPPSWSQIALIMRNKPNIDQTDIDDLYNNLRVYEDEMKRSSSSTSNSQNLAILSFENTSRTNEVSTVSGNFGVNTARGTSSTSQGSSTPGADEVIDQDDLEELDIRWQVAMMTVRVQRFIQKTGRNLDFKGIQPIIFDKSKVVCYNCHKKGHFSKECKSGRNQGKRSYGGYDWSNDFDEPVNYALMAISSSSSSSSSDNEGYELALESLEFRILGHEKNELAWGEKYKFQNYELKCRELKINNLKMELEKVVKERDELKVKIEKWEESSKGLNKILNSQMSAKDKNGLGYGTQMNEMSNKSKTDSEIRVLTRTGLVIPVRPNGKRAVHTVSTARPISTARQFAPKIAQTGSAIRPIYPRMDNVRPRASYSPIRRSYYTKPDFRPKNLKQDVKTSGIRNMTTAGTRAVVNTGKGKMENNLKKSRAPRKDDVYSLDLKNIVPSGGITCLYANATSDESKLWHRRLGHANFKNINKLVKGHLVRGLPSKVFVNDYTCVACKKGKQHKASCKAKLERTIRNPLELLHMDLFGPVSVESINKKKYCLVVTDDFSRFSWVFFLATKDETSKILYKFIIGLENQLNHNVKIIRYDNGTEFKNHAMNELCAKKGIKREFSVARTPSQNGVTKKKNRTLIEAARTMLADSLLPIPFWTEAVNTACYVLNRVLVTKPQNKTPYELLIGKSPSISFMRPFGCPLTNLNTLDSLGKFNGKSNEGYLLGYSTTSKAFRVYNKRTKRVEENLHIDFLEDQPNVAGTGPNWMFDLDFLTNSMNYILVSVENQVNVDAGTQDSYVLGSSGKDKESTQEYILLPLHPHRTRISIEDVAPATHEKSSKSSPKENDVQDSEDVADKEEQHQMTEDEQVLHDELDKMIA</sequence>
<feature type="region of interest" description="Disordered" evidence="3">
    <location>
        <begin position="970"/>
        <end position="1018"/>
    </location>
</feature>
<feature type="compositionally biased region" description="Low complexity" evidence="3">
    <location>
        <begin position="227"/>
        <end position="239"/>
    </location>
</feature>
<reference evidence="6" key="1">
    <citation type="journal article" date="2022" name="Int. J. Mol. Sci.">
        <title>Draft Genome of Tanacetum Coccineum: Genomic Comparison of Closely Related Tanacetum-Family Plants.</title>
        <authorList>
            <person name="Yamashiro T."/>
            <person name="Shiraishi A."/>
            <person name="Nakayama K."/>
            <person name="Satake H."/>
        </authorList>
    </citation>
    <scope>NUCLEOTIDE SEQUENCE</scope>
</reference>
<dbReference type="InterPro" id="IPR001584">
    <property type="entry name" value="Integrase_cat-core"/>
</dbReference>
<dbReference type="EMBL" id="BQNB010015047">
    <property type="protein sequence ID" value="GJT35403.1"/>
    <property type="molecule type" value="Genomic_DNA"/>
</dbReference>
<dbReference type="InterPro" id="IPR036397">
    <property type="entry name" value="RNaseH_sf"/>
</dbReference>
<dbReference type="Pfam" id="PF25597">
    <property type="entry name" value="SH3_retrovirus"/>
    <property type="match status" value="1"/>
</dbReference>